<keyword evidence="15" id="KW-1185">Reference proteome</keyword>
<dbReference type="GO" id="GO:0046740">
    <property type="term" value="P:transport of virus in host, cell to cell"/>
    <property type="evidence" value="ECO:0007669"/>
    <property type="project" value="UniProtKB-KW"/>
</dbReference>
<name>A0AAE5YIE0_9VIRU</name>
<keyword evidence="8 13" id="KW-1133">Transmembrane helix</keyword>
<feature type="transmembrane region" description="Helical" evidence="13">
    <location>
        <begin position="80"/>
        <end position="98"/>
    </location>
</feature>
<dbReference type="EMBL" id="MH536506">
    <property type="protein sequence ID" value="QBJ27540.1"/>
    <property type="molecule type" value="Genomic_RNA"/>
</dbReference>
<dbReference type="Pfam" id="PF01307">
    <property type="entry name" value="Plant_vir_prot"/>
    <property type="match status" value="1"/>
</dbReference>
<evidence type="ECO:0000256" key="2">
    <source>
        <dbReference type="ARBA" id="ARBA00004625"/>
    </source>
</evidence>
<feature type="transmembrane region" description="Helical" evidence="13">
    <location>
        <begin position="12"/>
        <end position="29"/>
    </location>
</feature>
<evidence type="ECO:0000256" key="3">
    <source>
        <dbReference type="ARBA" id="ARBA00010321"/>
    </source>
</evidence>
<evidence type="ECO:0000256" key="8">
    <source>
        <dbReference type="ARBA" id="ARBA00022989"/>
    </source>
</evidence>
<gene>
    <name evidence="14" type="ORF">DQF99_0015</name>
</gene>
<keyword evidence="6 13" id="KW-0812">Transmembrane</keyword>
<keyword evidence="9" id="KW-0916">Viral movement protein</keyword>
<accession>A0AAE5YIE0</accession>
<evidence type="ECO:0000313" key="14">
    <source>
        <dbReference type="EMBL" id="QBJ27540.1"/>
    </source>
</evidence>
<dbReference type="GO" id="GO:0044167">
    <property type="term" value="C:host cell endoplasmic reticulum membrane"/>
    <property type="evidence" value="ECO:0007669"/>
    <property type="project" value="UniProtKB-SubCell"/>
</dbReference>
<proteinExistence type="inferred from homology"/>
<evidence type="ECO:0000256" key="9">
    <source>
        <dbReference type="ARBA" id="ARBA00023031"/>
    </source>
</evidence>
<evidence type="ECO:0000256" key="5">
    <source>
        <dbReference type="ARBA" id="ARBA00022448"/>
    </source>
</evidence>
<organism evidence="14 15">
    <name type="scientific">Birch carlavirus</name>
    <dbReference type="NCBI Taxonomy" id="2248769"/>
    <lineage>
        <taxon>Viruses</taxon>
        <taxon>Riboviria</taxon>
        <taxon>Orthornavirae</taxon>
        <taxon>Kitrinoviricota</taxon>
        <taxon>Alsuviricetes</taxon>
        <taxon>Tymovirales</taxon>
        <taxon>Betaflexiviridae</taxon>
        <taxon>Quinvirinae</taxon>
        <taxon>Carlavirus</taxon>
        <taxon>Carlavirus betulae</taxon>
        <taxon>Carlavirus BiCV</taxon>
    </lineage>
</organism>
<dbReference type="InterPro" id="IPR001896">
    <property type="entry name" value="Plant_vir_prot"/>
</dbReference>
<evidence type="ECO:0000256" key="4">
    <source>
        <dbReference type="ARBA" id="ARBA00013304"/>
    </source>
</evidence>
<keyword evidence="7" id="KW-1043">Host membrane</keyword>
<evidence type="ECO:0000256" key="10">
    <source>
        <dbReference type="ARBA" id="ARBA00023136"/>
    </source>
</evidence>
<evidence type="ECO:0000256" key="13">
    <source>
        <dbReference type="SAM" id="Phobius"/>
    </source>
</evidence>
<evidence type="ECO:0000256" key="7">
    <source>
        <dbReference type="ARBA" id="ARBA00022870"/>
    </source>
</evidence>
<comment type="subcellular location">
    <subcellularLocation>
        <location evidence="2">Host endoplasmic reticulum membrane</location>
    </subcellularLocation>
</comment>
<protein>
    <recommendedName>
        <fullName evidence="4">Movement protein TGB2</fullName>
    </recommendedName>
    <alternativeName>
        <fullName evidence="12">Triple gene block 2 protein</fullName>
    </alternativeName>
</protein>
<keyword evidence="5" id="KW-0813">Transport</keyword>
<reference evidence="14" key="1">
    <citation type="submission" date="2018-06" db="EMBL/GenBank/DDBJ databases">
        <title>Unravelling the birch virome: identification of a novel carlavirus in declining birches.</title>
        <authorList>
            <person name="Rumbou A."/>
            <person name="Candresse T."/>
            <person name="Marais A."/>
            <person name="von Bargen S."/>
            <person name="Buettner C."/>
        </authorList>
    </citation>
    <scope>NUCLEOTIDE SEQUENCE</scope>
    <source>
        <strain evidence="14">BpenGer407526_5M</strain>
    </source>
</reference>
<keyword evidence="10 13" id="KW-0472">Membrane</keyword>
<evidence type="ECO:0000313" key="15">
    <source>
        <dbReference type="Proteomes" id="UP000830648"/>
    </source>
</evidence>
<evidence type="ECO:0000256" key="11">
    <source>
        <dbReference type="ARBA" id="ARBA00023184"/>
    </source>
</evidence>
<evidence type="ECO:0000256" key="6">
    <source>
        <dbReference type="ARBA" id="ARBA00022692"/>
    </source>
</evidence>
<sequence>MPLSPPPDYTKAVLALALGAAVAVCLFTLTRSNLPHVGDNIHSLPHGGNYRDGTKQIMYGAPGKSYPSINLFSGSSKNNAFCVVVFLVFLIAVASRFGSNRSCVHCRVAH</sequence>
<comment type="similarity">
    <text evidence="3">Belongs to the Tymovirales TGBp2 protein family.</text>
</comment>
<evidence type="ECO:0000256" key="1">
    <source>
        <dbReference type="ARBA" id="ARBA00002252"/>
    </source>
</evidence>
<comment type="function">
    <text evidence="1">Plays a role in viral cell-to-cell propagation, by facilitating genome transport to neighboring plant cells through plasmosdesmata,.</text>
</comment>
<dbReference type="Proteomes" id="UP000830648">
    <property type="component" value="Segment"/>
</dbReference>
<evidence type="ECO:0000256" key="12">
    <source>
        <dbReference type="ARBA" id="ARBA00032240"/>
    </source>
</evidence>
<keyword evidence="11" id="KW-1038">Host endoplasmic reticulum</keyword>